<comment type="caution">
    <text evidence="2">The sequence shown here is derived from an EMBL/GenBank/DDBJ whole genome shotgun (WGS) entry which is preliminary data.</text>
</comment>
<feature type="signal peptide" evidence="1">
    <location>
        <begin position="1"/>
        <end position="21"/>
    </location>
</feature>
<reference evidence="2 3" key="1">
    <citation type="submission" date="2018-05" db="EMBL/GenBank/DDBJ databases">
        <title>Genomic Encyclopedia of Type Strains, Phase IV (KMG-IV): sequencing the most valuable type-strain genomes for metagenomic binning, comparative biology and taxonomic classification.</title>
        <authorList>
            <person name="Goeker M."/>
        </authorList>
    </citation>
    <scope>NUCLEOTIDE SEQUENCE [LARGE SCALE GENOMIC DNA]</scope>
    <source>
        <strain evidence="2 3">DSM 103371</strain>
    </source>
</reference>
<evidence type="ECO:0000313" key="2">
    <source>
        <dbReference type="EMBL" id="PWK58314.1"/>
    </source>
</evidence>
<name>A0A316GBT3_9RHOB</name>
<protein>
    <submittedName>
        <fullName evidence="2">Uncharacterized protein</fullName>
    </submittedName>
</protein>
<dbReference type="KEGG" id="salo:EF888_02075"/>
<evidence type="ECO:0000313" key="3">
    <source>
        <dbReference type="Proteomes" id="UP000245390"/>
    </source>
</evidence>
<feature type="chain" id="PRO_5016391827" evidence="1">
    <location>
        <begin position="22"/>
        <end position="101"/>
    </location>
</feature>
<keyword evidence="3" id="KW-1185">Reference proteome</keyword>
<proteinExistence type="predicted"/>
<accession>A0A316GBT3</accession>
<dbReference type="OrthoDB" id="7659053at2"/>
<gene>
    <name evidence="2" type="ORF">C8D95_101120</name>
</gene>
<evidence type="ECO:0000256" key="1">
    <source>
        <dbReference type="SAM" id="SignalP"/>
    </source>
</evidence>
<dbReference type="RefSeq" id="WP_109757224.1">
    <property type="nucleotide sequence ID" value="NZ_CP034588.1"/>
</dbReference>
<sequence>MKLRSVAVMAIVLATAEPALAGAIENACLKSQRGNNQRSLCGCIQDAADITLTPSDQRLAASFFANPDRAQRVRTSDRRSDESFWERYRNFGNTAQVYCTR</sequence>
<dbReference type="Proteomes" id="UP000245390">
    <property type="component" value="Unassembled WGS sequence"/>
</dbReference>
<dbReference type="AlphaFoldDB" id="A0A316GBT3"/>
<dbReference type="EMBL" id="QGGV01000001">
    <property type="protein sequence ID" value="PWK58314.1"/>
    <property type="molecule type" value="Genomic_DNA"/>
</dbReference>
<keyword evidence="1" id="KW-0732">Signal</keyword>
<organism evidence="2 3">
    <name type="scientific">Silicimonas algicola</name>
    <dbReference type="NCBI Taxonomy" id="1826607"/>
    <lineage>
        <taxon>Bacteria</taxon>
        <taxon>Pseudomonadati</taxon>
        <taxon>Pseudomonadota</taxon>
        <taxon>Alphaproteobacteria</taxon>
        <taxon>Rhodobacterales</taxon>
        <taxon>Paracoccaceae</taxon>
    </lineage>
</organism>